<evidence type="ECO:0000313" key="3">
    <source>
        <dbReference type="Proteomes" id="UP000199488"/>
    </source>
</evidence>
<protein>
    <submittedName>
        <fullName evidence="2">Thiol-disulfide isomerase or thioredoxin</fullName>
    </submittedName>
</protein>
<accession>A0A1H2Y8K9</accession>
<evidence type="ECO:0000259" key="1">
    <source>
        <dbReference type="PROSITE" id="PS51352"/>
    </source>
</evidence>
<dbReference type="STRING" id="1122204.SAMN05421781_0010"/>
<reference evidence="2 3" key="1">
    <citation type="submission" date="2016-10" db="EMBL/GenBank/DDBJ databases">
        <authorList>
            <person name="de Groot N.N."/>
        </authorList>
    </citation>
    <scope>NUCLEOTIDE SEQUENCE [LARGE SCALE GENOMIC DNA]</scope>
    <source>
        <strain evidence="2 3">DSM 23126</strain>
    </source>
</reference>
<dbReference type="SUPFAM" id="SSF52833">
    <property type="entry name" value="Thioredoxin-like"/>
    <property type="match status" value="1"/>
</dbReference>
<dbReference type="InterPro" id="IPR050620">
    <property type="entry name" value="Thioredoxin_H-type-like"/>
</dbReference>
<dbReference type="AlphaFoldDB" id="A0A1H2Y8K9"/>
<dbReference type="PROSITE" id="PS51352">
    <property type="entry name" value="THIOREDOXIN_2"/>
    <property type="match status" value="1"/>
</dbReference>
<dbReference type="EMBL" id="FNNC01000010">
    <property type="protein sequence ID" value="SDX01553.1"/>
    <property type="molecule type" value="Genomic_DNA"/>
</dbReference>
<organism evidence="2 3">
    <name type="scientific">Marinococcus luteus</name>
    <dbReference type="NCBI Taxonomy" id="1122204"/>
    <lineage>
        <taxon>Bacteria</taxon>
        <taxon>Bacillati</taxon>
        <taxon>Bacillota</taxon>
        <taxon>Bacilli</taxon>
        <taxon>Bacillales</taxon>
        <taxon>Bacillaceae</taxon>
        <taxon>Marinococcus</taxon>
    </lineage>
</organism>
<dbReference type="GO" id="GO:0016853">
    <property type="term" value="F:isomerase activity"/>
    <property type="evidence" value="ECO:0007669"/>
    <property type="project" value="UniProtKB-KW"/>
</dbReference>
<name>A0A1H2Y8K9_9BACI</name>
<dbReference type="RefSeq" id="WP_091616835.1">
    <property type="nucleotide sequence ID" value="NZ_FNNC01000010.1"/>
</dbReference>
<dbReference type="Pfam" id="PF00085">
    <property type="entry name" value="Thioredoxin"/>
    <property type="match status" value="1"/>
</dbReference>
<keyword evidence="2" id="KW-0413">Isomerase</keyword>
<dbReference type="InterPro" id="IPR036249">
    <property type="entry name" value="Thioredoxin-like_sf"/>
</dbReference>
<keyword evidence="3" id="KW-1185">Reference proteome</keyword>
<dbReference type="PANTHER" id="PTHR10438:SF468">
    <property type="entry name" value="THIOREDOXIN-1-RELATED"/>
    <property type="match status" value="1"/>
</dbReference>
<dbReference type="Proteomes" id="UP000199488">
    <property type="component" value="Unassembled WGS sequence"/>
</dbReference>
<dbReference type="InterPro" id="IPR013766">
    <property type="entry name" value="Thioredoxin_domain"/>
</dbReference>
<dbReference type="CDD" id="cd02947">
    <property type="entry name" value="TRX_family"/>
    <property type="match status" value="1"/>
</dbReference>
<evidence type="ECO:0000313" key="2">
    <source>
        <dbReference type="EMBL" id="SDX01553.1"/>
    </source>
</evidence>
<proteinExistence type="predicted"/>
<dbReference type="Gene3D" id="3.40.30.10">
    <property type="entry name" value="Glutaredoxin"/>
    <property type="match status" value="1"/>
</dbReference>
<gene>
    <name evidence="2" type="ORF">SAMN05421781_0010</name>
</gene>
<sequence>MENLTTQESFNQAIDNGNTVIMFSAGWCPDCTYIDPAMPEIEQQYDQFTFYKADRDELMDVCIDYGVMGIPSFLAFHNGEEVHRFVSKQRKTPEEVQHFLNESLEKVNADS</sequence>
<feature type="domain" description="Thioredoxin" evidence="1">
    <location>
        <begin position="1"/>
        <end position="105"/>
    </location>
</feature>
<dbReference type="OrthoDB" id="7629852at2"/>
<dbReference type="PANTHER" id="PTHR10438">
    <property type="entry name" value="THIOREDOXIN"/>
    <property type="match status" value="1"/>
</dbReference>